<dbReference type="EMBL" id="JARBHB010000001">
    <property type="protein sequence ID" value="KAJ8897074.1"/>
    <property type="molecule type" value="Genomic_DNA"/>
</dbReference>
<proteinExistence type="predicted"/>
<evidence type="ECO:0000256" key="1">
    <source>
        <dbReference type="SAM" id="MobiDB-lite"/>
    </source>
</evidence>
<protein>
    <submittedName>
        <fullName evidence="2">Uncharacterized protein</fullName>
    </submittedName>
</protein>
<feature type="region of interest" description="Disordered" evidence="1">
    <location>
        <begin position="341"/>
        <end position="363"/>
    </location>
</feature>
<gene>
    <name evidence="2" type="ORF">PR048_002420</name>
</gene>
<feature type="region of interest" description="Disordered" evidence="1">
    <location>
        <begin position="407"/>
        <end position="431"/>
    </location>
</feature>
<feature type="compositionally biased region" description="Basic and acidic residues" evidence="1">
    <location>
        <begin position="186"/>
        <end position="204"/>
    </location>
</feature>
<feature type="compositionally biased region" description="Basic and acidic residues" evidence="1">
    <location>
        <begin position="409"/>
        <end position="426"/>
    </location>
</feature>
<feature type="region of interest" description="Disordered" evidence="1">
    <location>
        <begin position="186"/>
        <end position="217"/>
    </location>
</feature>
<reference evidence="2 3" key="1">
    <citation type="submission" date="2023-02" db="EMBL/GenBank/DDBJ databases">
        <title>LHISI_Scaffold_Assembly.</title>
        <authorList>
            <person name="Stuart O.P."/>
            <person name="Cleave R."/>
            <person name="Magrath M.J.L."/>
            <person name="Mikheyev A.S."/>
        </authorList>
    </citation>
    <scope>NUCLEOTIDE SEQUENCE [LARGE SCALE GENOMIC DNA]</scope>
    <source>
        <strain evidence="2">Daus_M_001</strain>
        <tissue evidence="2">Leg muscle</tissue>
    </source>
</reference>
<keyword evidence="3" id="KW-1185">Reference proteome</keyword>
<name>A0ABQ9IK86_9NEOP</name>
<dbReference type="Proteomes" id="UP001159363">
    <property type="component" value="Chromosome 1"/>
</dbReference>
<evidence type="ECO:0000313" key="3">
    <source>
        <dbReference type="Proteomes" id="UP001159363"/>
    </source>
</evidence>
<accession>A0ABQ9IK86</accession>
<sequence length="799" mass="88703">MEQRRNERAGAPCQNPPARGIVRHNFHFRKSGVNRPGFEPPGSPCWEANSLTAQPPWPDTKCFNGYCCFASSRLRSEGAIRATLTREPERPIDSTRQTLNWLELFPLLKRTGFDSRWGNSRIITGKKRAKRCRWPVGFLGDLPFSPAPAFRFLFIPHFAKIGSQYLKSRPTLSILFLSAGMQGWERSSRRDRQPTTGVVRHESQVRQSVSDPARDQISGPPWRRVPYRYAAFHSNKLPNSVQSMPRQSQCSRAVSRTVGFTRQFHTLSSIHATNTSPVVVPQSPVIVHNSARSRTLGQAASIKDCRPLGCGNIHSVSDCHLESSPTPGRGASRSHQNILVSSLHPSKPPAGERGRDACKAPSSATAPCPLFTGFQKGVSETTLEEGRSEVGPPPQCREAACNNTVIEVNTERRRNEEARATGDPRENPPTNGIVQYDSHVRDIAGNIILFASVKREYSIRYSTAALVEIHTFSPIVQPASCTLHCLILAVAGFLSAGDLSRCSFSIARNSATHSLNNYSQLLGSEVCHTIISVALTFCKVQRAPSYAERMRSVIQRIFQINAEILFAEGQERPADKGLSQQDASITQNAGRIVARLSFNKLLATHRPAVISLLSFSSTRSREMRRSASVKAVYDKSSSLPYPLPDQLGLPRTFYTAPNSSINTTCGPLRGEWLRAENLAFHETLTDSWGFRSGEGRLQRYARVRRRACVQVGNTAKLRRLLTPRGLSNITPAQRKETQNISTSRSLLFDVSGTLATRGALNLPDGQDEPYKSVTGFRAEMMMRELVAEFRATEDEQREK</sequence>
<organism evidence="2 3">
    <name type="scientific">Dryococelus australis</name>
    <dbReference type="NCBI Taxonomy" id="614101"/>
    <lineage>
        <taxon>Eukaryota</taxon>
        <taxon>Metazoa</taxon>
        <taxon>Ecdysozoa</taxon>
        <taxon>Arthropoda</taxon>
        <taxon>Hexapoda</taxon>
        <taxon>Insecta</taxon>
        <taxon>Pterygota</taxon>
        <taxon>Neoptera</taxon>
        <taxon>Polyneoptera</taxon>
        <taxon>Phasmatodea</taxon>
        <taxon>Verophasmatodea</taxon>
        <taxon>Anareolatae</taxon>
        <taxon>Phasmatidae</taxon>
        <taxon>Eurycanthinae</taxon>
        <taxon>Dryococelus</taxon>
    </lineage>
</organism>
<comment type="caution">
    <text evidence="2">The sequence shown here is derived from an EMBL/GenBank/DDBJ whole genome shotgun (WGS) entry which is preliminary data.</text>
</comment>
<evidence type="ECO:0000313" key="2">
    <source>
        <dbReference type="EMBL" id="KAJ8897074.1"/>
    </source>
</evidence>